<accession>A0AAD7H728</accession>
<sequence length="141" mass="16579">MGGEWKRVVDVWWKVEEVGKFTKKVRSLSATKRPKQVALWVKWARVGTPTVTLPVFSNEWWVWWADLNPGWRKRDGELVREGTGRWEALRHPGQNGFLNVLVCLKWWHEKLETDAERDEWDRAVDDVLWALEGILGYVGIP</sequence>
<reference evidence="1" key="1">
    <citation type="submission" date="2023-03" db="EMBL/GenBank/DDBJ databases">
        <title>Massive genome expansion in bonnet fungi (Mycena s.s.) driven by repeated elements and novel gene families across ecological guilds.</title>
        <authorList>
            <consortium name="Lawrence Berkeley National Laboratory"/>
            <person name="Harder C.B."/>
            <person name="Miyauchi S."/>
            <person name="Viragh M."/>
            <person name="Kuo A."/>
            <person name="Thoen E."/>
            <person name="Andreopoulos B."/>
            <person name="Lu D."/>
            <person name="Skrede I."/>
            <person name="Drula E."/>
            <person name="Henrissat B."/>
            <person name="Morin E."/>
            <person name="Kohler A."/>
            <person name="Barry K."/>
            <person name="LaButti K."/>
            <person name="Morin E."/>
            <person name="Salamov A."/>
            <person name="Lipzen A."/>
            <person name="Mereny Z."/>
            <person name="Hegedus B."/>
            <person name="Baldrian P."/>
            <person name="Stursova M."/>
            <person name="Weitz H."/>
            <person name="Taylor A."/>
            <person name="Grigoriev I.V."/>
            <person name="Nagy L.G."/>
            <person name="Martin F."/>
            <person name="Kauserud H."/>
        </authorList>
    </citation>
    <scope>NUCLEOTIDE SEQUENCE</scope>
    <source>
        <strain evidence="1">CBHHK188m</strain>
    </source>
</reference>
<comment type="caution">
    <text evidence="1">The sequence shown here is derived from an EMBL/GenBank/DDBJ whole genome shotgun (WGS) entry which is preliminary data.</text>
</comment>
<evidence type="ECO:0000313" key="2">
    <source>
        <dbReference type="Proteomes" id="UP001215280"/>
    </source>
</evidence>
<keyword evidence="2" id="KW-1185">Reference proteome</keyword>
<dbReference type="Proteomes" id="UP001215280">
    <property type="component" value="Unassembled WGS sequence"/>
</dbReference>
<protein>
    <submittedName>
        <fullName evidence="1">Uncharacterized protein</fullName>
    </submittedName>
</protein>
<gene>
    <name evidence="1" type="ORF">DFH07DRAFT_763156</name>
</gene>
<organism evidence="1 2">
    <name type="scientific">Mycena maculata</name>
    <dbReference type="NCBI Taxonomy" id="230809"/>
    <lineage>
        <taxon>Eukaryota</taxon>
        <taxon>Fungi</taxon>
        <taxon>Dikarya</taxon>
        <taxon>Basidiomycota</taxon>
        <taxon>Agaricomycotina</taxon>
        <taxon>Agaricomycetes</taxon>
        <taxon>Agaricomycetidae</taxon>
        <taxon>Agaricales</taxon>
        <taxon>Marasmiineae</taxon>
        <taxon>Mycenaceae</taxon>
        <taxon>Mycena</taxon>
    </lineage>
</organism>
<dbReference type="EMBL" id="JARJLG010000378">
    <property type="protein sequence ID" value="KAJ7714047.1"/>
    <property type="molecule type" value="Genomic_DNA"/>
</dbReference>
<dbReference type="AlphaFoldDB" id="A0AAD7H728"/>
<evidence type="ECO:0000313" key="1">
    <source>
        <dbReference type="EMBL" id="KAJ7714047.1"/>
    </source>
</evidence>
<name>A0AAD7H728_9AGAR</name>
<proteinExistence type="predicted"/>